<keyword evidence="1" id="KW-0067">ATP-binding</keyword>
<dbReference type="Gene3D" id="1.10.3290.10">
    <property type="entry name" value="Fido-like domain"/>
    <property type="match status" value="1"/>
</dbReference>
<dbReference type="AlphaFoldDB" id="A0A183DW12"/>
<evidence type="ECO:0000313" key="3">
    <source>
        <dbReference type="EMBL" id="VDN21248.1"/>
    </source>
</evidence>
<proteinExistence type="predicted"/>
<dbReference type="WBParaSite" id="GPUH_0001291701-mRNA-1">
    <property type="protein sequence ID" value="GPUH_0001291701-mRNA-1"/>
    <property type="gene ID" value="GPUH_0001291701"/>
</dbReference>
<feature type="binding site" evidence="1">
    <location>
        <begin position="23"/>
        <end position="24"/>
    </location>
    <ligand>
        <name>ATP</name>
        <dbReference type="ChEBI" id="CHEBI:30616"/>
    </ligand>
</feature>
<dbReference type="PANTHER" id="PTHR13504:SF34">
    <property type="entry name" value="PROTEIN ADENYLYLTRANSFERASE FICD"/>
    <property type="match status" value="1"/>
</dbReference>
<accession>A0A183DW12</accession>
<feature type="region of interest" description="Disordered" evidence="2">
    <location>
        <begin position="64"/>
        <end position="86"/>
    </location>
</feature>
<sequence>MNLILMLNGFPPIIIPVEARADYYDTLSAANRGDLRPFIRFIAGQTDAALQLYINAATTCNHREASSASAEPATPRISTQLVDVYH</sequence>
<dbReference type="GO" id="GO:0005524">
    <property type="term" value="F:ATP binding"/>
    <property type="evidence" value="ECO:0007669"/>
    <property type="project" value="UniProtKB-KW"/>
</dbReference>
<evidence type="ECO:0000313" key="5">
    <source>
        <dbReference type="WBParaSite" id="GPUH_0001291701-mRNA-1"/>
    </source>
</evidence>
<name>A0A183DW12_9BILA</name>
<evidence type="ECO:0000256" key="2">
    <source>
        <dbReference type="SAM" id="MobiDB-lite"/>
    </source>
</evidence>
<gene>
    <name evidence="3" type="ORF">GPUH_LOCUS12900</name>
</gene>
<evidence type="ECO:0000256" key="1">
    <source>
        <dbReference type="PIRSR" id="PIRSR640198-2"/>
    </source>
</evidence>
<dbReference type="InterPro" id="IPR036597">
    <property type="entry name" value="Fido-like_dom_sf"/>
</dbReference>
<evidence type="ECO:0000313" key="4">
    <source>
        <dbReference type="Proteomes" id="UP000271098"/>
    </source>
</evidence>
<dbReference type="PANTHER" id="PTHR13504">
    <property type="entry name" value="FIDO DOMAIN-CONTAINING PROTEIN DDB_G0283145"/>
    <property type="match status" value="1"/>
</dbReference>
<feature type="compositionally biased region" description="Polar residues" evidence="2">
    <location>
        <begin position="76"/>
        <end position="86"/>
    </location>
</feature>
<protein>
    <submittedName>
        <fullName evidence="5">Transposase</fullName>
    </submittedName>
</protein>
<dbReference type="OrthoDB" id="5871085at2759"/>
<feature type="binding site" evidence="1">
    <location>
        <position position="31"/>
    </location>
    <ligand>
        <name>ATP</name>
        <dbReference type="ChEBI" id="CHEBI:30616"/>
    </ligand>
</feature>
<dbReference type="EMBL" id="UYRT01079711">
    <property type="protein sequence ID" value="VDN21248.1"/>
    <property type="molecule type" value="Genomic_DNA"/>
</dbReference>
<reference evidence="5" key="1">
    <citation type="submission" date="2016-06" db="UniProtKB">
        <authorList>
            <consortium name="WormBaseParasite"/>
        </authorList>
    </citation>
    <scope>IDENTIFICATION</scope>
</reference>
<keyword evidence="4" id="KW-1185">Reference proteome</keyword>
<organism evidence="5">
    <name type="scientific">Gongylonema pulchrum</name>
    <dbReference type="NCBI Taxonomy" id="637853"/>
    <lineage>
        <taxon>Eukaryota</taxon>
        <taxon>Metazoa</taxon>
        <taxon>Ecdysozoa</taxon>
        <taxon>Nematoda</taxon>
        <taxon>Chromadorea</taxon>
        <taxon>Rhabditida</taxon>
        <taxon>Spirurina</taxon>
        <taxon>Spiruromorpha</taxon>
        <taxon>Spiruroidea</taxon>
        <taxon>Gongylonematidae</taxon>
        <taxon>Gongylonema</taxon>
    </lineage>
</organism>
<dbReference type="SUPFAM" id="SSF140931">
    <property type="entry name" value="Fic-like"/>
    <property type="match status" value="1"/>
</dbReference>
<keyword evidence="1" id="KW-0547">Nucleotide-binding</keyword>
<reference evidence="3 4" key="2">
    <citation type="submission" date="2018-11" db="EMBL/GenBank/DDBJ databases">
        <authorList>
            <consortium name="Pathogen Informatics"/>
        </authorList>
    </citation>
    <scope>NUCLEOTIDE SEQUENCE [LARGE SCALE GENOMIC DNA]</scope>
</reference>
<dbReference type="InterPro" id="IPR040198">
    <property type="entry name" value="Fido_containing"/>
</dbReference>
<dbReference type="Proteomes" id="UP000271098">
    <property type="component" value="Unassembled WGS sequence"/>
</dbReference>